<accession>W7ECH4</accession>
<reference evidence="2 3" key="1">
    <citation type="journal article" date="2013" name="PLoS Genet.">
        <title>Comparative genome structure, secondary metabolite, and effector coding capacity across Cochliobolus pathogens.</title>
        <authorList>
            <person name="Condon B.J."/>
            <person name="Leng Y."/>
            <person name="Wu D."/>
            <person name="Bushley K.E."/>
            <person name="Ohm R.A."/>
            <person name="Otillar R."/>
            <person name="Martin J."/>
            <person name="Schackwitz W."/>
            <person name="Grimwood J."/>
            <person name="MohdZainudin N."/>
            <person name="Xue C."/>
            <person name="Wang R."/>
            <person name="Manning V.A."/>
            <person name="Dhillon B."/>
            <person name="Tu Z.J."/>
            <person name="Steffenson B.J."/>
            <person name="Salamov A."/>
            <person name="Sun H."/>
            <person name="Lowry S."/>
            <person name="LaButti K."/>
            <person name="Han J."/>
            <person name="Copeland A."/>
            <person name="Lindquist E."/>
            <person name="Barry K."/>
            <person name="Schmutz J."/>
            <person name="Baker S.E."/>
            <person name="Ciuffetti L.M."/>
            <person name="Grigoriev I.V."/>
            <person name="Zhong S."/>
            <person name="Turgeon B.G."/>
        </authorList>
    </citation>
    <scope>NUCLEOTIDE SEQUENCE [LARGE SCALE GENOMIC DNA]</scope>
    <source>
        <strain evidence="2 3">FI3</strain>
    </source>
</reference>
<proteinExistence type="predicted"/>
<feature type="chain" id="PRO_5004891487" description="Ecp2 effector protein domain-containing protein" evidence="1">
    <location>
        <begin position="20"/>
        <end position="142"/>
    </location>
</feature>
<dbReference type="AlphaFoldDB" id="W7ECH4"/>
<evidence type="ECO:0000313" key="3">
    <source>
        <dbReference type="Proteomes" id="UP000054337"/>
    </source>
</evidence>
<sequence length="142" mass="15713">MKTTVQVLAFASMLSVALSECNFELCSFGSVGKFDDKECKGRIHRVGKNPRGQPGVEQGNPGDAHWDWEVETTYYKINIWDSGLVTYDFGEGNACVMQIAKGNDKYDVLLPSIKAHNPNWNGPGCCLDASLIYGITDVFVWN</sequence>
<organism evidence="2 3">
    <name type="scientific">Bipolaris victoriae (strain FI3)</name>
    <name type="common">Victoria blight of oats agent</name>
    <name type="synonym">Cochliobolus victoriae</name>
    <dbReference type="NCBI Taxonomy" id="930091"/>
    <lineage>
        <taxon>Eukaryota</taxon>
        <taxon>Fungi</taxon>
        <taxon>Dikarya</taxon>
        <taxon>Ascomycota</taxon>
        <taxon>Pezizomycotina</taxon>
        <taxon>Dothideomycetes</taxon>
        <taxon>Pleosporomycetidae</taxon>
        <taxon>Pleosporales</taxon>
        <taxon>Pleosporineae</taxon>
        <taxon>Pleosporaceae</taxon>
        <taxon>Bipolaris</taxon>
    </lineage>
</organism>
<keyword evidence="1" id="KW-0732">Signal</keyword>
<feature type="signal peptide" evidence="1">
    <location>
        <begin position="1"/>
        <end position="19"/>
    </location>
</feature>
<gene>
    <name evidence="2" type="ORF">COCVIDRAFT_27643</name>
</gene>
<name>W7ECH4_BIPV3</name>
<dbReference type="OrthoDB" id="3689098at2759"/>
<keyword evidence="3" id="KW-1185">Reference proteome</keyword>
<evidence type="ECO:0000256" key="1">
    <source>
        <dbReference type="SAM" id="SignalP"/>
    </source>
</evidence>
<dbReference type="Proteomes" id="UP000054337">
    <property type="component" value="Unassembled WGS sequence"/>
</dbReference>
<protein>
    <recommendedName>
        <fullName evidence="4">Ecp2 effector protein domain-containing protein</fullName>
    </recommendedName>
</protein>
<dbReference type="RefSeq" id="XP_014555438.1">
    <property type="nucleotide sequence ID" value="XM_014699952.1"/>
</dbReference>
<evidence type="ECO:0000313" key="2">
    <source>
        <dbReference type="EMBL" id="EUN25856.1"/>
    </source>
</evidence>
<dbReference type="EMBL" id="KI968746">
    <property type="protein sequence ID" value="EUN25856.1"/>
    <property type="molecule type" value="Genomic_DNA"/>
</dbReference>
<dbReference type="GeneID" id="26253965"/>
<evidence type="ECO:0008006" key="4">
    <source>
        <dbReference type="Google" id="ProtNLM"/>
    </source>
</evidence>
<dbReference type="HOGENOM" id="CLU_1927389_0_0_1"/>